<comment type="cofactor">
    <cofactor evidence="5">
        <name>Mg(2+)</name>
        <dbReference type="ChEBI" id="CHEBI:18420"/>
    </cofactor>
</comment>
<feature type="binding site" evidence="4">
    <location>
        <begin position="135"/>
        <end position="143"/>
    </location>
    <ligand>
        <name>ATP</name>
        <dbReference type="ChEBI" id="CHEBI:30616"/>
    </ligand>
</feature>
<evidence type="ECO:0000313" key="6">
    <source>
        <dbReference type="EMBL" id="TGE15296.1"/>
    </source>
</evidence>
<dbReference type="Proteomes" id="UP000297739">
    <property type="component" value="Unassembled WGS sequence"/>
</dbReference>
<comment type="catalytic activity">
    <reaction evidence="5">
        <text>(6S)-5-formyl-5,6,7,8-tetrahydrofolate + ATP = (6R)-5,10-methenyltetrahydrofolate + ADP + phosphate</text>
        <dbReference type="Rhea" id="RHEA:10488"/>
        <dbReference type="ChEBI" id="CHEBI:30616"/>
        <dbReference type="ChEBI" id="CHEBI:43474"/>
        <dbReference type="ChEBI" id="CHEBI:57455"/>
        <dbReference type="ChEBI" id="CHEBI:57457"/>
        <dbReference type="ChEBI" id="CHEBI:456216"/>
        <dbReference type="EC" id="6.3.3.2"/>
    </reaction>
</comment>
<feature type="binding site" evidence="4">
    <location>
        <begin position="3"/>
        <end position="7"/>
    </location>
    <ligand>
        <name>ATP</name>
        <dbReference type="ChEBI" id="CHEBI:30616"/>
    </ligand>
</feature>
<keyword evidence="7" id="KW-1185">Reference proteome</keyword>
<dbReference type="InterPro" id="IPR002698">
    <property type="entry name" value="FTHF_cligase"/>
</dbReference>
<gene>
    <name evidence="6" type="ORF">E5J99_13040</name>
</gene>
<dbReference type="NCBIfam" id="TIGR02727">
    <property type="entry name" value="MTHFS_bact"/>
    <property type="match status" value="1"/>
</dbReference>
<evidence type="ECO:0000256" key="1">
    <source>
        <dbReference type="ARBA" id="ARBA00010638"/>
    </source>
</evidence>
<evidence type="ECO:0000256" key="5">
    <source>
        <dbReference type="RuleBase" id="RU361279"/>
    </source>
</evidence>
<dbReference type="PANTHER" id="PTHR23407">
    <property type="entry name" value="ATPASE INHIBITOR/5-FORMYLTETRAHYDROFOLATE CYCLO-LIGASE"/>
    <property type="match status" value="1"/>
</dbReference>
<dbReference type="PANTHER" id="PTHR23407:SF1">
    <property type="entry name" value="5-FORMYLTETRAHYDROFOLATE CYCLO-LIGASE"/>
    <property type="match status" value="1"/>
</dbReference>
<keyword evidence="5" id="KW-0479">Metal-binding</keyword>
<sequence length="198" mass="22973">MLKSELRRQMLAWRRALSDLELVARSRQVAAQLFKETYLTQLGTVHVFLPIQRQRELDTWEIIRRFWRDFPAVRMVVPVMQKDGVTLRHYLLTPDTELVENSWDVPEPLHAEEVMPQELDAVLVPLLAFDEAGHRVGYGKGFYDRFLRQCRPDVLLIGLSVEDPVPRIADAWEGDVRLHACVTPGKIWRFGRPADTGM</sequence>
<dbReference type="Gene3D" id="3.40.50.10420">
    <property type="entry name" value="NagB/RpiA/CoA transferase-like"/>
    <property type="match status" value="1"/>
</dbReference>
<proteinExistence type="inferred from homology"/>
<evidence type="ECO:0000313" key="7">
    <source>
        <dbReference type="Proteomes" id="UP000297739"/>
    </source>
</evidence>
<evidence type="ECO:0000256" key="2">
    <source>
        <dbReference type="ARBA" id="ARBA00022741"/>
    </source>
</evidence>
<accession>A0A4Z0PM97</accession>
<dbReference type="GO" id="GO:0005524">
    <property type="term" value="F:ATP binding"/>
    <property type="evidence" value="ECO:0007669"/>
    <property type="project" value="UniProtKB-KW"/>
</dbReference>
<dbReference type="GO" id="GO:0046872">
    <property type="term" value="F:metal ion binding"/>
    <property type="evidence" value="ECO:0007669"/>
    <property type="project" value="UniProtKB-KW"/>
</dbReference>
<comment type="similarity">
    <text evidence="1 5">Belongs to the 5-formyltetrahydrofolate cyclo-ligase family.</text>
</comment>
<keyword evidence="5" id="KW-0460">Magnesium</keyword>
<dbReference type="GO" id="GO:0009396">
    <property type="term" value="P:folic acid-containing compound biosynthetic process"/>
    <property type="evidence" value="ECO:0007669"/>
    <property type="project" value="TreeGrafter"/>
</dbReference>
<dbReference type="AlphaFoldDB" id="A0A4Z0PM97"/>
<protein>
    <recommendedName>
        <fullName evidence="5">5-formyltetrahydrofolate cyclo-ligase</fullName>
        <ecNumber evidence="5">6.3.3.2</ecNumber>
    </recommendedName>
</protein>
<name>A0A4Z0PM97_9BACT</name>
<dbReference type="RefSeq" id="WP_135498249.1">
    <property type="nucleotide sequence ID" value="NZ_SRLD01000024.1"/>
</dbReference>
<dbReference type="EMBL" id="SRLD01000024">
    <property type="protein sequence ID" value="TGE15296.1"/>
    <property type="molecule type" value="Genomic_DNA"/>
</dbReference>
<dbReference type="InterPro" id="IPR037171">
    <property type="entry name" value="NagB/RpiA_transferase-like"/>
</dbReference>
<dbReference type="GO" id="GO:0035999">
    <property type="term" value="P:tetrahydrofolate interconversion"/>
    <property type="evidence" value="ECO:0007669"/>
    <property type="project" value="TreeGrafter"/>
</dbReference>
<organism evidence="6 7">
    <name type="scientific">Hymenobacter elongatus</name>
    <dbReference type="NCBI Taxonomy" id="877208"/>
    <lineage>
        <taxon>Bacteria</taxon>
        <taxon>Pseudomonadati</taxon>
        <taxon>Bacteroidota</taxon>
        <taxon>Cytophagia</taxon>
        <taxon>Cytophagales</taxon>
        <taxon>Hymenobacteraceae</taxon>
        <taxon>Hymenobacter</taxon>
    </lineage>
</organism>
<keyword evidence="3 4" id="KW-0067">ATP-binding</keyword>
<feature type="binding site" evidence="4">
    <location>
        <position position="49"/>
    </location>
    <ligand>
        <name>substrate</name>
    </ligand>
</feature>
<comment type="caution">
    <text evidence="6">The sequence shown here is derived from an EMBL/GenBank/DDBJ whole genome shotgun (WGS) entry which is preliminary data.</text>
</comment>
<dbReference type="EC" id="6.3.3.2" evidence="5"/>
<dbReference type="InterPro" id="IPR024185">
    <property type="entry name" value="FTHF_cligase-like_sf"/>
</dbReference>
<evidence type="ECO:0000256" key="3">
    <source>
        <dbReference type="ARBA" id="ARBA00022840"/>
    </source>
</evidence>
<feature type="binding site" evidence="4">
    <location>
        <position position="56"/>
    </location>
    <ligand>
        <name>substrate</name>
    </ligand>
</feature>
<dbReference type="OrthoDB" id="9801938at2"/>
<dbReference type="Pfam" id="PF01812">
    <property type="entry name" value="5-FTHF_cyc-lig"/>
    <property type="match status" value="1"/>
</dbReference>
<dbReference type="GO" id="GO:0030272">
    <property type="term" value="F:5-formyltetrahydrofolate cyclo-ligase activity"/>
    <property type="evidence" value="ECO:0007669"/>
    <property type="project" value="UniProtKB-EC"/>
</dbReference>
<dbReference type="SUPFAM" id="SSF100950">
    <property type="entry name" value="NagB/RpiA/CoA transferase-like"/>
    <property type="match status" value="1"/>
</dbReference>
<evidence type="ECO:0000256" key="4">
    <source>
        <dbReference type="PIRSR" id="PIRSR006806-1"/>
    </source>
</evidence>
<dbReference type="PIRSF" id="PIRSF006806">
    <property type="entry name" value="FTHF_cligase"/>
    <property type="match status" value="1"/>
</dbReference>
<keyword evidence="6" id="KW-0436">Ligase</keyword>
<keyword evidence="2 4" id="KW-0547">Nucleotide-binding</keyword>
<reference evidence="6 7" key="1">
    <citation type="submission" date="2019-04" db="EMBL/GenBank/DDBJ databases">
        <authorList>
            <person name="Feng G."/>
            <person name="Zhang J."/>
            <person name="Zhu H."/>
        </authorList>
    </citation>
    <scope>NUCLEOTIDE SEQUENCE [LARGE SCALE GENOMIC DNA]</scope>
    <source>
        <strain evidence="6 7">JCM 17223</strain>
    </source>
</reference>